<dbReference type="InterPro" id="IPR052017">
    <property type="entry name" value="TSUP"/>
</dbReference>
<reference evidence="9 10" key="1">
    <citation type="submission" date="2021-10" db="EMBL/GenBank/DDBJ databases">
        <title>Streptomyces gossypii sp. nov., isolated from soil collected from cotton field.</title>
        <authorList>
            <person name="Ge X."/>
            <person name="Chen X."/>
            <person name="Liu W."/>
        </authorList>
    </citation>
    <scope>NUCLEOTIDE SEQUENCE [LARGE SCALE GENOMIC DNA]</scope>
    <source>
        <strain evidence="9 10">N2-109</strain>
    </source>
</reference>
<feature type="transmembrane region" description="Helical" evidence="8">
    <location>
        <begin position="6"/>
        <end position="39"/>
    </location>
</feature>
<keyword evidence="7 8" id="KW-0472">Membrane</keyword>
<evidence type="ECO:0000256" key="6">
    <source>
        <dbReference type="ARBA" id="ARBA00022989"/>
    </source>
</evidence>
<feature type="transmembrane region" description="Helical" evidence="8">
    <location>
        <begin position="97"/>
        <end position="115"/>
    </location>
</feature>
<dbReference type="InterPro" id="IPR002781">
    <property type="entry name" value="TM_pro_TauE-like"/>
</dbReference>
<protein>
    <recommendedName>
        <fullName evidence="8">Probable membrane transporter protein</fullName>
    </recommendedName>
</protein>
<dbReference type="RefSeq" id="WP_260220044.1">
    <property type="nucleotide sequence ID" value="NZ_JAJAGO010000011.1"/>
</dbReference>
<organism evidence="9 10">
    <name type="scientific">Streptomyces gossypii</name>
    <dbReference type="NCBI Taxonomy" id="2883101"/>
    <lineage>
        <taxon>Bacteria</taxon>
        <taxon>Bacillati</taxon>
        <taxon>Actinomycetota</taxon>
        <taxon>Actinomycetes</taxon>
        <taxon>Kitasatosporales</taxon>
        <taxon>Streptomycetaceae</taxon>
        <taxon>Streptomyces</taxon>
    </lineage>
</organism>
<evidence type="ECO:0000313" key="9">
    <source>
        <dbReference type="EMBL" id="MCT2592717.1"/>
    </source>
</evidence>
<keyword evidence="4 8" id="KW-1003">Cell membrane</keyword>
<gene>
    <name evidence="9" type="ORF">LHJ74_22855</name>
</gene>
<keyword evidence="10" id="KW-1185">Reference proteome</keyword>
<keyword evidence="6 8" id="KW-1133">Transmembrane helix</keyword>
<sequence>MPELQFLLIAGTAVFLGSLVQTGVGLGLGLVAAPVLVLLEPPLMPGALLTTTVVLPLLTVCTEWQHIDWRGLAWGLPARIPGAVAGAWLVTALEPRVLGAAVGVSVLLGVAASLWGHGPVRLTPALLVSAGTVAGITGTATSIAGPPLALLYQHQPAARVRATLGGFFLGGTLVSLLTLAAAGELTGRQLHHGLVLVPFVVAGFLLGRPVTRRLSTTGLRTSLLWVVSFSGIALIARSLL</sequence>
<dbReference type="PANTHER" id="PTHR30269:SF37">
    <property type="entry name" value="MEMBRANE TRANSPORTER PROTEIN"/>
    <property type="match status" value="1"/>
</dbReference>
<evidence type="ECO:0000256" key="1">
    <source>
        <dbReference type="ARBA" id="ARBA00004651"/>
    </source>
</evidence>
<feature type="transmembrane region" description="Helical" evidence="8">
    <location>
        <begin position="164"/>
        <end position="183"/>
    </location>
</feature>
<dbReference type="Proteomes" id="UP001156389">
    <property type="component" value="Unassembled WGS sequence"/>
</dbReference>
<feature type="transmembrane region" description="Helical" evidence="8">
    <location>
        <begin position="46"/>
        <end position="65"/>
    </location>
</feature>
<dbReference type="EMBL" id="JAJAGO010000011">
    <property type="protein sequence ID" value="MCT2592717.1"/>
    <property type="molecule type" value="Genomic_DNA"/>
</dbReference>
<proteinExistence type="inferred from homology"/>
<dbReference type="PANTHER" id="PTHR30269">
    <property type="entry name" value="TRANSMEMBRANE PROTEIN YFCA"/>
    <property type="match status" value="1"/>
</dbReference>
<name>A0ABT2JXU0_9ACTN</name>
<feature type="transmembrane region" description="Helical" evidence="8">
    <location>
        <begin position="189"/>
        <end position="207"/>
    </location>
</feature>
<feature type="transmembrane region" description="Helical" evidence="8">
    <location>
        <begin position="219"/>
        <end position="239"/>
    </location>
</feature>
<keyword evidence="5 8" id="KW-0812">Transmembrane</keyword>
<evidence type="ECO:0000256" key="3">
    <source>
        <dbReference type="ARBA" id="ARBA00022448"/>
    </source>
</evidence>
<dbReference type="Pfam" id="PF01925">
    <property type="entry name" value="TauE"/>
    <property type="match status" value="1"/>
</dbReference>
<evidence type="ECO:0000256" key="4">
    <source>
        <dbReference type="ARBA" id="ARBA00022475"/>
    </source>
</evidence>
<evidence type="ECO:0000313" key="10">
    <source>
        <dbReference type="Proteomes" id="UP001156389"/>
    </source>
</evidence>
<comment type="similarity">
    <text evidence="2 8">Belongs to the 4-toluene sulfonate uptake permease (TSUP) (TC 2.A.102) family.</text>
</comment>
<keyword evidence="3" id="KW-0813">Transport</keyword>
<evidence type="ECO:0000256" key="5">
    <source>
        <dbReference type="ARBA" id="ARBA00022692"/>
    </source>
</evidence>
<comment type="caution">
    <text evidence="9">The sequence shown here is derived from an EMBL/GenBank/DDBJ whole genome shotgun (WGS) entry which is preliminary data.</text>
</comment>
<comment type="subcellular location">
    <subcellularLocation>
        <location evidence="1 8">Cell membrane</location>
        <topology evidence="1 8">Multi-pass membrane protein</topology>
    </subcellularLocation>
</comment>
<feature type="transmembrane region" description="Helical" evidence="8">
    <location>
        <begin position="127"/>
        <end position="152"/>
    </location>
</feature>
<evidence type="ECO:0000256" key="2">
    <source>
        <dbReference type="ARBA" id="ARBA00009142"/>
    </source>
</evidence>
<evidence type="ECO:0000256" key="8">
    <source>
        <dbReference type="RuleBase" id="RU363041"/>
    </source>
</evidence>
<accession>A0ABT2JXU0</accession>
<evidence type="ECO:0000256" key="7">
    <source>
        <dbReference type="ARBA" id="ARBA00023136"/>
    </source>
</evidence>